<name>A0A0A6RSD1_9GAMM</name>
<reference evidence="1 2" key="1">
    <citation type="journal article" date="2016" name="Front. Microbiol.">
        <title>Single-Cell (Meta-)Genomics of a Dimorphic Candidatus Thiomargarita nelsonii Reveals Genomic Plasticity.</title>
        <authorList>
            <person name="Flood B.E."/>
            <person name="Fliss P."/>
            <person name="Jones D.S."/>
            <person name="Dick G.J."/>
            <person name="Jain S."/>
            <person name="Kaster A.K."/>
            <person name="Winkel M."/>
            <person name="Mussmann M."/>
            <person name="Bailey J."/>
        </authorList>
    </citation>
    <scope>NUCLEOTIDE SEQUENCE [LARGE SCALE GENOMIC DNA]</scope>
    <source>
        <strain evidence="1">Hydrate Ridge</strain>
    </source>
</reference>
<dbReference type="AlphaFoldDB" id="A0A0A6RSD1"/>
<keyword evidence="2" id="KW-1185">Reference proteome</keyword>
<organism evidence="1 2">
    <name type="scientific">Candidatus Thiomargarita nelsonii</name>
    <dbReference type="NCBI Taxonomy" id="1003181"/>
    <lineage>
        <taxon>Bacteria</taxon>
        <taxon>Pseudomonadati</taxon>
        <taxon>Pseudomonadota</taxon>
        <taxon>Gammaproteobacteria</taxon>
        <taxon>Thiotrichales</taxon>
        <taxon>Thiotrichaceae</taxon>
        <taxon>Thiomargarita</taxon>
    </lineage>
</organism>
<protein>
    <submittedName>
        <fullName evidence="1">Uncharacterized protein</fullName>
    </submittedName>
</protein>
<evidence type="ECO:0000313" key="1">
    <source>
        <dbReference type="EMBL" id="KHD06781.1"/>
    </source>
</evidence>
<dbReference type="EMBL" id="JSZA02000288">
    <property type="protein sequence ID" value="KHD06781.1"/>
    <property type="molecule type" value="Genomic_DNA"/>
</dbReference>
<evidence type="ECO:0000313" key="2">
    <source>
        <dbReference type="Proteomes" id="UP000030428"/>
    </source>
</evidence>
<comment type="caution">
    <text evidence="1">The sequence shown here is derived from an EMBL/GenBank/DDBJ whole genome shotgun (WGS) entry which is preliminary data.</text>
</comment>
<gene>
    <name evidence="1" type="ORF">PN36_32470</name>
</gene>
<dbReference type="Proteomes" id="UP000030428">
    <property type="component" value="Unassembled WGS sequence"/>
</dbReference>
<sequence length="169" mass="19452">METLQTALERKFPRLDASKRILTETLALMLTHLQQRQQLESLFPGKSFNWDKATQRQLRLVLMWETDANDVDFHIYDNQQHHAYYGQKSLPTGGTLYADITTGYGPECFSISEPKAFPYKIQAHYYSKGPMGYGMGVLHVLKSEGLISEFRPFVVMKDRAFVELGKVNK</sequence>
<proteinExistence type="predicted"/>
<accession>A0A0A6RSD1</accession>